<dbReference type="EMBL" id="BAABCJ010000002">
    <property type="protein sequence ID" value="GAA3703149.1"/>
    <property type="molecule type" value="Genomic_DNA"/>
</dbReference>
<evidence type="ECO:0000313" key="3">
    <source>
        <dbReference type="EMBL" id="GAA3703149.1"/>
    </source>
</evidence>
<reference evidence="4" key="1">
    <citation type="journal article" date="2019" name="Int. J. Syst. Evol. Microbiol.">
        <title>The Global Catalogue of Microorganisms (GCM) 10K type strain sequencing project: providing services to taxonomists for standard genome sequencing and annotation.</title>
        <authorList>
            <consortium name="The Broad Institute Genomics Platform"/>
            <consortium name="The Broad Institute Genome Sequencing Center for Infectious Disease"/>
            <person name="Wu L."/>
            <person name="Ma J."/>
        </authorList>
    </citation>
    <scope>NUCLEOTIDE SEQUENCE [LARGE SCALE GENOMIC DNA]</scope>
    <source>
        <strain evidence="4">JCM 16961</strain>
    </source>
</reference>
<evidence type="ECO:0000256" key="1">
    <source>
        <dbReference type="SAM" id="MobiDB-lite"/>
    </source>
</evidence>
<evidence type="ECO:0000313" key="4">
    <source>
        <dbReference type="Proteomes" id="UP001501536"/>
    </source>
</evidence>
<accession>A0ABP7DEN2</accession>
<protein>
    <recommendedName>
        <fullName evidence="5">DUF4229 domain-containing protein</fullName>
    </recommendedName>
</protein>
<dbReference type="RefSeq" id="WP_344882603.1">
    <property type="nucleotide sequence ID" value="NZ_BAABCJ010000002.1"/>
</dbReference>
<keyword evidence="4" id="KW-1185">Reference proteome</keyword>
<evidence type="ECO:0008006" key="5">
    <source>
        <dbReference type="Google" id="ProtNLM"/>
    </source>
</evidence>
<organism evidence="3 4">
    <name type="scientific">Zhihengliuella alba</name>
    <dbReference type="NCBI Taxonomy" id="547018"/>
    <lineage>
        <taxon>Bacteria</taxon>
        <taxon>Bacillati</taxon>
        <taxon>Actinomycetota</taxon>
        <taxon>Actinomycetes</taxon>
        <taxon>Micrococcales</taxon>
        <taxon>Micrococcaceae</taxon>
        <taxon>Zhihengliuella</taxon>
    </lineage>
</organism>
<proteinExistence type="predicted"/>
<keyword evidence="2" id="KW-0472">Membrane</keyword>
<keyword evidence="2" id="KW-0812">Transmembrane</keyword>
<feature type="region of interest" description="Disordered" evidence="1">
    <location>
        <begin position="64"/>
        <end position="85"/>
    </location>
</feature>
<comment type="caution">
    <text evidence="3">The sequence shown here is derived from an EMBL/GenBank/DDBJ whole genome shotgun (WGS) entry which is preliminary data.</text>
</comment>
<dbReference type="Proteomes" id="UP001501536">
    <property type="component" value="Unassembled WGS sequence"/>
</dbReference>
<feature type="compositionally biased region" description="Basic and acidic residues" evidence="1">
    <location>
        <begin position="73"/>
        <end position="85"/>
    </location>
</feature>
<keyword evidence="2" id="KW-1133">Transmembrane helix</keyword>
<feature type="transmembrane region" description="Helical" evidence="2">
    <location>
        <begin position="29"/>
        <end position="48"/>
    </location>
</feature>
<name>A0ABP7DEN2_9MICC</name>
<sequence>MQFLKFTLLRLALFAAVFAGLYWGLAWNLWLSAVVGLVVAFAVSYLFFNRLRIAASQELAARMSGDRKARRNRIAEEDAAAEDRD</sequence>
<evidence type="ECO:0000256" key="2">
    <source>
        <dbReference type="SAM" id="Phobius"/>
    </source>
</evidence>
<gene>
    <name evidence="3" type="ORF">GCM10022377_15980</name>
</gene>
<dbReference type="InterPro" id="IPR025323">
    <property type="entry name" value="DUF4229"/>
</dbReference>
<dbReference type="Pfam" id="PF14012">
    <property type="entry name" value="DUF4229"/>
    <property type="match status" value="1"/>
</dbReference>